<gene>
    <name evidence="2" type="ORF">C8256_21485</name>
</gene>
<evidence type="ECO:0000313" key="3">
    <source>
        <dbReference type="Proteomes" id="UP000240892"/>
    </source>
</evidence>
<evidence type="ECO:0008006" key="4">
    <source>
        <dbReference type="Google" id="ProtNLM"/>
    </source>
</evidence>
<evidence type="ECO:0000256" key="1">
    <source>
        <dbReference type="SAM" id="SignalP"/>
    </source>
</evidence>
<dbReference type="EMBL" id="PYHO01000024">
    <property type="protein sequence ID" value="PSR44736.1"/>
    <property type="molecule type" value="Genomic_DNA"/>
</dbReference>
<proteinExistence type="predicted"/>
<reference evidence="2 3" key="1">
    <citation type="submission" date="2018-03" db="EMBL/GenBank/DDBJ databases">
        <title>First report of an OXA-48+CTX-M-M-producing Kluyvera ascorbata clone recovered from patients admitted in a University Hospital in Madrid, Spain.</title>
        <authorList>
            <person name="Hernandez-Garcia M."/>
            <person name="Leon-Sampedro R."/>
            <person name="Perez-Viso B."/>
            <person name="Morosini M.I."/>
            <person name="Lopez-Fresnena N."/>
            <person name="Coque T.M."/>
            <person name="Bonten M."/>
            <person name="Malhotra-Kumar S."/>
            <person name="Ruiz-Garbajosa P."/>
            <person name="Canton R."/>
        </authorList>
    </citation>
    <scope>NUCLEOTIDE SEQUENCE [LARGE SCALE GENOMIC DNA]</scope>
    <source>
        <strain evidence="2 3">KA2</strain>
    </source>
</reference>
<organism evidence="2 3">
    <name type="scientific">Kluyvera genomosp. 2</name>
    <dbReference type="NCBI Taxonomy" id="2774054"/>
    <lineage>
        <taxon>Bacteria</taxon>
        <taxon>Pseudomonadati</taxon>
        <taxon>Pseudomonadota</taxon>
        <taxon>Gammaproteobacteria</taxon>
        <taxon>Enterobacterales</taxon>
        <taxon>Enterobacteriaceae</taxon>
        <taxon>Kluyvera</taxon>
    </lineage>
</organism>
<dbReference type="AlphaFoldDB" id="A0A2T2XWT8"/>
<name>A0A2T2XWT8_9ENTR</name>
<sequence length="69" mass="7322">MPIRASLRLSAFSILISSLAVANDLSPALIFSTALSSLSEDVVPRKLFSTTTLSDAHCGNDGNFPLHFS</sequence>
<feature type="chain" id="PRO_5015408138" description="Secreted protein" evidence="1">
    <location>
        <begin position="23"/>
        <end position="69"/>
    </location>
</feature>
<dbReference type="Proteomes" id="UP000240892">
    <property type="component" value="Unassembled WGS sequence"/>
</dbReference>
<evidence type="ECO:0000313" key="2">
    <source>
        <dbReference type="EMBL" id="PSR44736.1"/>
    </source>
</evidence>
<feature type="signal peptide" evidence="1">
    <location>
        <begin position="1"/>
        <end position="22"/>
    </location>
</feature>
<comment type="caution">
    <text evidence="2">The sequence shown here is derived from an EMBL/GenBank/DDBJ whole genome shotgun (WGS) entry which is preliminary data.</text>
</comment>
<protein>
    <recommendedName>
        <fullName evidence="4">Secreted protein</fullName>
    </recommendedName>
</protein>
<keyword evidence="1" id="KW-0732">Signal</keyword>
<accession>A0A2T2XWT8</accession>
<keyword evidence="3" id="KW-1185">Reference proteome</keyword>